<dbReference type="Proteomes" id="UP000467260">
    <property type="component" value="Chromosome"/>
</dbReference>
<dbReference type="RefSeq" id="WP_085136139.1">
    <property type="nucleotide sequence ID" value="NZ_AP022609.1"/>
</dbReference>
<evidence type="ECO:0000256" key="3">
    <source>
        <dbReference type="SAM" id="SignalP"/>
    </source>
</evidence>
<accession>A0A7I7X7H0</accession>
<evidence type="ECO:0000256" key="2">
    <source>
        <dbReference type="SAM" id="MobiDB-lite"/>
    </source>
</evidence>
<feature type="compositionally biased region" description="Pro residues" evidence="2">
    <location>
        <begin position="271"/>
        <end position="284"/>
    </location>
</feature>
<keyword evidence="5" id="KW-1185">Reference proteome</keyword>
<feature type="compositionally biased region" description="Pro residues" evidence="2">
    <location>
        <begin position="297"/>
        <end position="306"/>
    </location>
</feature>
<proteinExistence type="predicted"/>
<dbReference type="AlphaFoldDB" id="A0A7I7X7H0"/>
<evidence type="ECO:0000313" key="5">
    <source>
        <dbReference type="Proteomes" id="UP000467260"/>
    </source>
</evidence>
<feature type="region of interest" description="Disordered" evidence="2">
    <location>
        <begin position="268"/>
        <end position="320"/>
    </location>
</feature>
<evidence type="ECO:0000313" key="4">
    <source>
        <dbReference type="EMBL" id="BBZ25185.1"/>
    </source>
</evidence>
<sequence>MTNTVHRWRLLFGCTAVMAAGFAGLPTVAADPLVPTPSTPYGPPAHAASAPVTVPLPASPRPVAPAPSGMPTTAGAVAAPAPQSALLPAPQSALLPATSGTLRDYFAARKVQLEPQQAAGFSALNITLPMPAGWTHVPDPNVPDAFAVIADRRGGSLYTPNAQVVVYRLDGQFDPKEAITHGFVDSQSLMAWQTTNASLEDFNGFPASIIEGTYRDGDLTLNTSRRHVIVPSGDAAYLVSLTVTTGAGRAIGIAPATDGIVNGFRVELPGDTPPPVAPAAPAPPVQSGTVRHQLGTIPPPAAPPAPAQSGTIRHQVGTAG</sequence>
<gene>
    <name evidence="4" type="primary">mtc28</name>
    <name evidence="4" type="ORF">MHIB_36030</name>
</gene>
<reference evidence="4 5" key="1">
    <citation type="journal article" date="2019" name="Emerg. Microbes Infect.">
        <title>Comprehensive subspecies identification of 175 nontuberculous mycobacteria species based on 7547 genomic profiles.</title>
        <authorList>
            <person name="Matsumoto Y."/>
            <person name="Kinjo T."/>
            <person name="Motooka D."/>
            <person name="Nabeya D."/>
            <person name="Jung N."/>
            <person name="Uechi K."/>
            <person name="Horii T."/>
            <person name="Iida T."/>
            <person name="Fujita J."/>
            <person name="Nakamura S."/>
        </authorList>
    </citation>
    <scope>NUCLEOTIDE SEQUENCE [LARGE SCALE GENOMIC DNA]</scope>
    <source>
        <strain evidence="4 5">JCM 13571</strain>
    </source>
</reference>
<keyword evidence="1 3" id="KW-0732">Signal</keyword>
<organism evidence="4 5">
    <name type="scientific">Mycolicibacter hiberniae</name>
    <dbReference type="NCBI Taxonomy" id="29314"/>
    <lineage>
        <taxon>Bacteria</taxon>
        <taxon>Bacillati</taxon>
        <taxon>Actinomycetota</taxon>
        <taxon>Actinomycetes</taxon>
        <taxon>Mycobacteriales</taxon>
        <taxon>Mycobacteriaceae</taxon>
        <taxon>Mycolicibacter</taxon>
    </lineage>
</organism>
<feature type="chain" id="PRO_5043747560" evidence="3">
    <location>
        <begin position="30"/>
        <end position="320"/>
    </location>
</feature>
<protein>
    <submittedName>
        <fullName evidence="4">Proline-rich 28 kDa antigen</fullName>
    </submittedName>
</protein>
<dbReference type="Pfam" id="PF10738">
    <property type="entry name" value="Lpp-LpqN"/>
    <property type="match status" value="1"/>
</dbReference>
<feature type="signal peptide" evidence="3">
    <location>
        <begin position="1"/>
        <end position="29"/>
    </location>
</feature>
<dbReference type="OrthoDB" id="4752473at2"/>
<name>A0A7I7X7H0_9MYCO</name>
<dbReference type="KEGG" id="mhib:MHIB_36030"/>
<evidence type="ECO:0000256" key="1">
    <source>
        <dbReference type="ARBA" id="ARBA00022729"/>
    </source>
</evidence>
<dbReference type="InterPro" id="IPR019674">
    <property type="entry name" value="Lipoprotein_LpqN/LpqT-like"/>
</dbReference>
<dbReference type="Gene3D" id="3.40.1000.10">
    <property type="entry name" value="Mog1/PsbP, alpha/beta/alpha sandwich"/>
    <property type="match status" value="1"/>
</dbReference>
<dbReference type="EMBL" id="AP022609">
    <property type="protein sequence ID" value="BBZ25185.1"/>
    <property type="molecule type" value="Genomic_DNA"/>
</dbReference>